<dbReference type="GO" id="GO:0019028">
    <property type="term" value="C:viral capsid"/>
    <property type="evidence" value="ECO:0007669"/>
    <property type="project" value="UniProtKB-KW"/>
</dbReference>
<keyword evidence="2" id="KW-1048">Host nucleus</keyword>
<dbReference type="InterPro" id="IPR004999">
    <property type="entry name" value="Herpes_1"/>
</dbReference>
<protein>
    <submittedName>
        <fullName evidence="4">Capside triplex protein</fullName>
    </submittedName>
</protein>
<accession>A0A9Q8QUP9</accession>
<dbReference type="GO" id="GO:0003677">
    <property type="term" value="F:DNA binding"/>
    <property type="evidence" value="ECO:0007669"/>
    <property type="project" value="InterPro"/>
</dbReference>
<evidence type="ECO:0000256" key="1">
    <source>
        <dbReference type="ARBA" id="ARBA00022561"/>
    </source>
</evidence>
<name>A0A9Q8QUP9_9GAMA</name>
<keyword evidence="3" id="KW-0946">Virion</keyword>
<dbReference type="GO" id="GO:0019069">
    <property type="term" value="P:viral capsid assembly"/>
    <property type="evidence" value="ECO:0007669"/>
    <property type="project" value="InterPro"/>
</dbReference>
<organism evidence="4 5">
    <name type="scientific">Saguinine gammaherpesvirus 1</name>
    <dbReference type="NCBI Taxonomy" id="2169901"/>
    <lineage>
        <taxon>Viruses</taxon>
        <taxon>Duplodnaviria</taxon>
        <taxon>Heunggongvirae</taxon>
        <taxon>Peploviricota</taxon>
        <taxon>Herviviricetes</taxon>
        <taxon>Herpesvirales</taxon>
        <taxon>Orthoherpesviridae</taxon>
        <taxon>Gammaherpesvirinae</taxon>
    </lineage>
</organism>
<dbReference type="HAMAP" id="MF_04018">
    <property type="entry name" value="HSV_TRX1"/>
    <property type="match status" value="1"/>
</dbReference>
<evidence type="ECO:0000256" key="3">
    <source>
        <dbReference type="ARBA" id="ARBA00022844"/>
    </source>
</evidence>
<dbReference type="EMBL" id="OK337614">
    <property type="protein sequence ID" value="UNP64459.1"/>
    <property type="molecule type" value="Genomic_DNA"/>
</dbReference>
<reference evidence="4" key="1">
    <citation type="submission" date="2021-09" db="EMBL/GenBank/DDBJ databases">
        <title>The complete genome of the Saguinine gammaherpesvirus 1 (SgGHV-1).</title>
        <authorList>
            <person name="Marti-Carreras J."/>
            <person name="Maes P."/>
        </authorList>
    </citation>
    <scope>NUCLEOTIDE SEQUENCE</scope>
    <source>
        <strain evidence="4">S338D</strain>
    </source>
</reference>
<evidence type="ECO:0000313" key="5">
    <source>
        <dbReference type="Proteomes" id="UP001142430"/>
    </source>
</evidence>
<dbReference type="Proteomes" id="UP001142430">
    <property type="component" value="Segment"/>
</dbReference>
<dbReference type="Pfam" id="PF03327">
    <property type="entry name" value="Herpes_VP19C"/>
    <property type="match status" value="1"/>
</dbReference>
<evidence type="ECO:0000313" key="4">
    <source>
        <dbReference type="EMBL" id="UNP64459.1"/>
    </source>
</evidence>
<evidence type="ECO:0000256" key="2">
    <source>
        <dbReference type="ARBA" id="ARBA00022562"/>
    </source>
</evidence>
<keyword evidence="1" id="KW-0167">Capsid protein</keyword>
<proteinExistence type="inferred from homology"/>
<sequence>MAQDMDTKRDQLKKQVLRLIPPLPHKLNLNNGPRFAQDLKNVLKQHVKTTTLSSGFFQDILRSGPVYRQAHYGKFLVQAQSVNSNEPLGTYMFMFKPSTKTSKMDTILTPISFFKIAELDGEVSEGVHRLASVWYGRESGLNELVPEFGQFVEECSLHKHLVPVGPLVSHINSSFVTRVTSVVKGDVICQNPPQNVSLLVPVDLHVNLDESFPPVASHISTGSILPLYACIVYLMSNNQIKAHLYFFESGKGQVELFSSIKEYFTREVIHRMNQQYANLYINRLTFGVICQIGFCGPSRGDSKRTLQFKGNKLPVLEFPDFVSDPGPWRQFL</sequence>